<dbReference type="EMBL" id="JBFAUK010000025">
    <property type="protein sequence ID" value="MEV5509863.1"/>
    <property type="molecule type" value="Genomic_DNA"/>
</dbReference>
<dbReference type="Gene3D" id="3.10.129.10">
    <property type="entry name" value="Hotdog Thioesterase"/>
    <property type="match status" value="1"/>
</dbReference>
<name>A0ABV3K3X4_STRON</name>
<feature type="domain" description="ApeI dehydratase-like" evidence="1">
    <location>
        <begin position="16"/>
        <end position="92"/>
    </location>
</feature>
<organism evidence="2 3">
    <name type="scientific">Streptomyces orinoci</name>
    <name type="common">Streptoverticillium orinoci</name>
    <dbReference type="NCBI Taxonomy" id="67339"/>
    <lineage>
        <taxon>Bacteria</taxon>
        <taxon>Bacillati</taxon>
        <taxon>Actinomycetota</taxon>
        <taxon>Actinomycetes</taxon>
        <taxon>Kitasatosporales</taxon>
        <taxon>Streptomycetaceae</taxon>
        <taxon>Streptomyces</taxon>
    </lineage>
</organism>
<evidence type="ECO:0000313" key="3">
    <source>
        <dbReference type="Proteomes" id="UP001552594"/>
    </source>
</evidence>
<dbReference type="InterPro" id="IPR054545">
    <property type="entry name" value="ApeI-like"/>
</dbReference>
<comment type="caution">
    <text evidence="2">The sequence shown here is derived from an EMBL/GenBank/DDBJ whole genome shotgun (WGS) entry which is preliminary data.</text>
</comment>
<proteinExistence type="predicted"/>
<gene>
    <name evidence="2" type="ORF">AB0L16_26065</name>
</gene>
<dbReference type="Pfam" id="PF22818">
    <property type="entry name" value="ApeI-like"/>
    <property type="match status" value="1"/>
</dbReference>
<accession>A0ABV3K3X4</accession>
<dbReference type="InterPro" id="IPR029069">
    <property type="entry name" value="HotDog_dom_sf"/>
</dbReference>
<dbReference type="Proteomes" id="UP001552594">
    <property type="component" value="Unassembled WGS sequence"/>
</dbReference>
<sequence>MSALPVPLAWSERAPDGTHAVLRLPVDLAADHMAGHYPGYPILPGVVIMDWVQQAVDSLHGAGLRMRRLDRARFVRPLFPGDVLELTIRVRPGEPDDQAMDGEGVFANARIVRSDRRPAVELDATFGPVGAHA</sequence>
<protein>
    <recommendedName>
        <fullName evidence="1">ApeI dehydratase-like domain-containing protein</fullName>
    </recommendedName>
</protein>
<dbReference type="SUPFAM" id="SSF54637">
    <property type="entry name" value="Thioesterase/thiol ester dehydrase-isomerase"/>
    <property type="match status" value="1"/>
</dbReference>
<dbReference type="RefSeq" id="WP_109279039.1">
    <property type="nucleotide sequence ID" value="NZ_JBFAUK010000025.1"/>
</dbReference>
<keyword evidence="3" id="KW-1185">Reference proteome</keyword>
<evidence type="ECO:0000259" key="1">
    <source>
        <dbReference type="Pfam" id="PF22818"/>
    </source>
</evidence>
<reference evidence="2 3" key="1">
    <citation type="submission" date="2024-06" db="EMBL/GenBank/DDBJ databases">
        <title>The Natural Products Discovery Center: Release of the First 8490 Sequenced Strains for Exploring Actinobacteria Biosynthetic Diversity.</title>
        <authorList>
            <person name="Kalkreuter E."/>
            <person name="Kautsar S.A."/>
            <person name="Yang D."/>
            <person name="Bader C.D."/>
            <person name="Teijaro C.N."/>
            <person name="Fluegel L."/>
            <person name="Davis C.M."/>
            <person name="Simpson J.R."/>
            <person name="Lauterbach L."/>
            <person name="Steele A.D."/>
            <person name="Gui C."/>
            <person name="Meng S."/>
            <person name="Li G."/>
            <person name="Viehrig K."/>
            <person name="Ye F."/>
            <person name="Su P."/>
            <person name="Kiefer A.F."/>
            <person name="Nichols A."/>
            <person name="Cepeda A.J."/>
            <person name="Yan W."/>
            <person name="Fan B."/>
            <person name="Jiang Y."/>
            <person name="Adhikari A."/>
            <person name="Zheng C.-J."/>
            <person name="Schuster L."/>
            <person name="Cowan T.M."/>
            <person name="Smanski M.J."/>
            <person name="Chevrette M.G."/>
            <person name="De Carvalho L.P.S."/>
            <person name="Shen B."/>
        </authorList>
    </citation>
    <scope>NUCLEOTIDE SEQUENCE [LARGE SCALE GENOMIC DNA]</scope>
    <source>
        <strain evidence="2 3">NPDC052347</strain>
    </source>
</reference>
<evidence type="ECO:0000313" key="2">
    <source>
        <dbReference type="EMBL" id="MEV5509863.1"/>
    </source>
</evidence>